<evidence type="ECO:0000313" key="3">
    <source>
        <dbReference type="Proteomes" id="UP001497472"/>
    </source>
</evidence>
<comment type="caution">
    <text evidence="2">The sequence shown here is derived from an EMBL/GenBank/DDBJ whole genome shotgun (WGS) entry which is preliminary data.</text>
</comment>
<dbReference type="AlphaFoldDB" id="A0AAV1JE70"/>
<reference evidence="2 3" key="1">
    <citation type="submission" date="2023-11" db="EMBL/GenBank/DDBJ databases">
        <authorList>
            <person name="Okamura Y."/>
        </authorList>
    </citation>
    <scope>NUCLEOTIDE SEQUENCE [LARGE SCALE GENOMIC DNA]</scope>
</reference>
<accession>A0AAV1JE70</accession>
<keyword evidence="3" id="KW-1185">Reference proteome</keyword>
<gene>
    <name evidence="2" type="ORF">LNINA_LOCUS7126</name>
</gene>
<proteinExistence type="predicted"/>
<feature type="compositionally biased region" description="Polar residues" evidence="1">
    <location>
        <begin position="39"/>
        <end position="48"/>
    </location>
</feature>
<evidence type="ECO:0000256" key="1">
    <source>
        <dbReference type="SAM" id="MobiDB-lite"/>
    </source>
</evidence>
<organism evidence="2 3">
    <name type="scientific">Leptosia nina</name>
    <dbReference type="NCBI Taxonomy" id="320188"/>
    <lineage>
        <taxon>Eukaryota</taxon>
        <taxon>Metazoa</taxon>
        <taxon>Ecdysozoa</taxon>
        <taxon>Arthropoda</taxon>
        <taxon>Hexapoda</taxon>
        <taxon>Insecta</taxon>
        <taxon>Pterygota</taxon>
        <taxon>Neoptera</taxon>
        <taxon>Endopterygota</taxon>
        <taxon>Lepidoptera</taxon>
        <taxon>Glossata</taxon>
        <taxon>Ditrysia</taxon>
        <taxon>Papilionoidea</taxon>
        <taxon>Pieridae</taxon>
        <taxon>Pierinae</taxon>
        <taxon>Leptosia</taxon>
    </lineage>
</organism>
<name>A0AAV1JE70_9NEOP</name>
<dbReference type="EMBL" id="CAVLEF010000009">
    <property type="protein sequence ID" value="CAK1547667.1"/>
    <property type="molecule type" value="Genomic_DNA"/>
</dbReference>
<sequence>MCVSGGANDSGIGNSSRGKENVPSHKRARKALALGPSAPTATSTPHSHNNLVPDVCSFIIETPSKTLAGDESSELFSSPAIHRNPYLDESTSLHSLVSENTPDKYQNIDIENIISEKTKVSSKAEEPIVVKKSAVRSIKFDQEPEAKEETPSFIMATTNWETLACGKTQDQLDLTILAHQFLKKSALKPRSLNF</sequence>
<protein>
    <submittedName>
        <fullName evidence="2">Uncharacterized protein</fullName>
    </submittedName>
</protein>
<evidence type="ECO:0000313" key="2">
    <source>
        <dbReference type="EMBL" id="CAK1547667.1"/>
    </source>
</evidence>
<feature type="region of interest" description="Disordered" evidence="1">
    <location>
        <begin position="1"/>
        <end position="48"/>
    </location>
</feature>
<dbReference type="Proteomes" id="UP001497472">
    <property type="component" value="Unassembled WGS sequence"/>
</dbReference>